<feature type="signal peptide" evidence="7">
    <location>
        <begin position="1"/>
        <end position="17"/>
    </location>
</feature>
<dbReference type="InterPro" id="IPR029070">
    <property type="entry name" value="Chitinase_insertion_sf"/>
</dbReference>
<dbReference type="SMART" id="SM00636">
    <property type="entry name" value="Glyco_18"/>
    <property type="match status" value="1"/>
</dbReference>
<dbReference type="GO" id="GO:0006032">
    <property type="term" value="P:chitin catabolic process"/>
    <property type="evidence" value="ECO:0007669"/>
    <property type="project" value="TreeGrafter"/>
</dbReference>
<feature type="domain" description="GH18" evidence="8">
    <location>
        <begin position="21"/>
        <end position="365"/>
    </location>
</feature>
<evidence type="ECO:0000256" key="5">
    <source>
        <dbReference type="RuleBase" id="RU000489"/>
    </source>
</evidence>
<dbReference type="Gene3D" id="3.20.20.80">
    <property type="entry name" value="Glycosidases"/>
    <property type="match status" value="1"/>
</dbReference>
<evidence type="ECO:0000256" key="7">
    <source>
        <dbReference type="SAM" id="SignalP"/>
    </source>
</evidence>
<dbReference type="GO" id="GO:0004568">
    <property type="term" value="F:chitinase activity"/>
    <property type="evidence" value="ECO:0007669"/>
    <property type="project" value="TreeGrafter"/>
</dbReference>
<dbReference type="EMBL" id="OU892288">
    <property type="protein sequence ID" value="CAG9762823.1"/>
    <property type="molecule type" value="Genomic_DNA"/>
</dbReference>
<organism evidence="9 10">
    <name type="scientific">Ceutorhynchus assimilis</name>
    <name type="common">cabbage seed weevil</name>
    <dbReference type="NCBI Taxonomy" id="467358"/>
    <lineage>
        <taxon>Eukaryota</taxon>
        <taxon>Metazoa</taxon>
        <taxon>Ecdysozoa</taxon>
        <taxon>Arthropoda</taxon>
        <taxon>Hexapoda</taxon>
        <taxon>Insecta</taxon>
        <taxon>Pterygota</taxon>
        <taxon>Neoptera</taxon>
        <taxon>Endopterygota</taxon>
        <taxon>Coleoptera</taxon>
        <taxon>Polyphaga</taxon>
        <taxon>Cucujiformia</taxon>
        <taxon>Curculionidae</taxon>
        <taxon>Ceutorhynchinae</taxon>
        <taxon>Ceutorhynchus</taxon>
    </lineage>
</organism>
<reference evidence="9" key="1">
    <citation type="submission" date="2022-01" db="EMBL/GenBank/DDBJ databases">
        <authorList>
            <person name="King R."/>
        </authorList>
    </citation>
    <scope>NUCLEOTIDE SEQUENCE</scope>
</reference>
<evidence type="ECO:0000256" key="4">
    <source>
        <dbReference type="ARBA" id="ARBA00023295"/>
    </source>
</evidence>
<sequence length="365" mass="40442">MVHLLVTSLCLAALVYSVNSVAVIGYYASWLAYQGITPEILDASLLTHLNYAFISMWDNGNLKVADDNLEISQGLFYRITDLKKRNPNLKVLLSVGGASAGTEIFANIAADPQKRGAFIGSASYFISTYHFDGLDIDWEYPTAADRANYITLLRETKAAFQPKGWLVTAAVAANPSDGYDVGQMNNYLDIINLMTYDYYGPWSSYTGQNSALFASSVESDWEKSNNNVAASAQNWLNAGAQRNKIAIGVGFYGRTFKLADPNQHGLHAPISGVGPDGGVPDYSLICSNYQSWTRVWDDQQKNPYKYQSNNWVGYDDKDSVWAKGSWTKSQNFFGVMVWHISGDDVRGTCSGETQQLLRQLNRSIQ</sequence>
<keyword evidence="10" id="KW-1185">Reference proteome</keyword>
<gene>
    <name evidence="9" type="ORF">CEUTPL_LOCUS3496</name>
</gene>
<evidence type="ECO:0000256" key="1">
    <source>
        <dbReference type="ARBA" id="ARBA00022729"/>
    </source>
</evidence>
<dbReference type="GO" id="GO:0005576">
    <property type="term" value="C:extracellular region"/>
    <property type="evidence" value="ECO:0007669"/>
    <property type="project" value="TreeGrafter"/>
</dbReference>
<dbReference type="PROSITE" id="PS01095">
    <property type="entry name" value="GH18_1"/>
    <property type="match status" value="1"/>
</dbReference>
<dbReference type="GO" id="GO:0005975">
    <property type="term" value="P:carbohydrate metabolic process"/>
    <property type="evidence" value="ECO:0007669"/>
    <property type="project" value="InterPro"/>
</dbReference>
<evidence type="ECO:0000259" key="8">
    <source>
        <dbReference type="PROSITE" id="PS51910"/>
    </source>
</evidence>
<keyword evidence="1 7" id="KW-0732">Signal</keyword>
<protein>
    <recommendedName>
        <fullName evidence="8">GH18 domain-containing protein</fullName>
    </recommendedName>
</protein>
<dbReference type="InterPro" id="IPR001579">
    <property type="entry name" value="Glyco_hydro_18_chit_AS"/>
</dbReference>
<dbReference type="PANTHER" id="PTHR11177:SF360">
    <property type="entry name" value="CHITINASE 4-RELATED"/>
    <property type="match status" value="1"/>
</dbReference>
<dbReference type="Proteomes" id="UP001152799">
    <property type="component" value="Chromosome 12"/>
</dbReference>
<proteinExistence type="inferred from homology"/>
<dbReference type="SUPFAM" id="SSF54556">
    <property type="entry name" value="Chitinase insertion domain"/>
    <property type="match status" value="1"/>
</dbReference>
<dbReference type="PANTHER" id="PTHR11177">
    <property type="entry name" value="CHITINASE"/>
    <property type="match status" value="1"/>
</dbReference>
<evidence type="ECO:0000256" key="2">
    <source>
        <dbReference type="ARBA" id="ARBA00022801"/>
    </source>
</evidence>
<dbReference type="PROSITE" id="PS51910">
    <property type="entry name" value="GH18_2"/>
    <property type="match status" value="1"/>
</dbReference>
<dbReference type="Pfam" id="PF00704">
    <property type="entry name" value="Glyco_hydro_18"/>
    <property type="match status" value="1"/>
</dbReference>
<feature type="chain" id="PRO_5040109013" description="GH18 domain-containing protein" evidence="7">
    <location>
        <begin position="18"/>
        <end position="365"/>
    </location>
</feature>
<keyword evidence="2 5" id="KW-0378">Hydrolase</keyword>
<dbReference type="GO" id="GO:0008061">
    <property type="term" value="F:chitin binding"/>
    <property type="evidence" value="ECO:0007669"/>
    <property type="project" value="InterPro"/>
</dbReference>
<evidence type="ECO:0000256" key="3">
    <source>
        <dbReference type="ARBA" id="ARBA00023180"/>
    </source>
</evidence>
<dbReference type="FunFam" id="3.10.50.10:FF:000003">
    <property type="entry name" value="Class V chitinase CHIT5b"/>
    <property type="match status" value="1"/>
</dbReference>
<dbReference type="InterPro" id="IPR017853">
    <property type="entry name" value="GH"/>
</dbReference>
<evidence type="ECO:0000256" key="6">
    <source>
        <dbReference type="RuleBase" id="RU004453"/>
    </source>
</evidence>
<dbReference type="AlphaFoldDB" id="A0A9N9MGS3"/>
<keyword evidence="3" id="KW-0325">Glycoprotein</keyword>
<name>A0A9N9MGS3_9CUCU</name>
<accession>A0A9N9MGS3</accession>
<comment type="similarity">
    <text evidence="6">Belongs to the glycosyl hydrolase 18 family.</text>
</comment>
<dbReference type="InterPro" id="IPR011583">
    <property type="entry name" value="Chitinase_II/V-like_cat"/>
</dbReference>
<dbReference type="Gene3D" id="3.10.50.10">
    <property type="match status" value="1"/>
</dbReference>
<dbReference type="InterPro" id="IPR050314">
    <property type="entry name" value="Glycosyl_Hydrlase_18"/>
</dbReference>
<keyword evidence="4 5" id="KW-0326">Glycosidase</keyword>
<evidence type="ECO:0000313" key="10">
    <source>
        <dbReference type="Proteomes" id="UP001152799"/>
    </source>
</evidence>
<evidence type="ECO:0000313" key="9">
    <source>
        <dbReference type="EMBL" id="CAG9762823.1"/>
    </source>
</evidence>
<dbReference type="OrthoDB" id="73875at2759"/>
<dbReference type="InterPro" id="IPR001223">
    <property type="entry name" value="Glyco_hydro18_cat"/>
</dbReference>
<dbReference type="SUPFAM" id="SSF51445">
    <property type="entry name" value="(Trans)glycosidases"/>
    <property type="match status" value="1"/>
</dbReference>